<evidence type="ECO:0008006" key="3">
    <source>
        <dbReference type="Google" id="ProtNLM"/>
    </source>
</evidence>
<evidence type="ECO:0000313" key="1">
    <source>
        <dbReference type="EMBL" id="MDQ0113027.1"/>
    </source>
</evidence>
<proteinExistence type="predicted"/>
<dbReference type="Pfam" id="PF08863">
    <property type="entry name" value="YolD"/>
    <property type="match status" value="1"/>
</dbReference>
<reference evidence="1 2" key="1">
    <citation type="submission" date="2023-07" db="EMBL/GenBank/DDBJ databases">
        <title>Sorghum-associated microbial communities from plants grown in Nebraska, USA.</title>
        <authorList>
            <person name="Schachtman D."/>
        </authorList>
    </citation>
    <scope>NUCLEOTIDE SEQUENCE [LARGE SCALE GENOMIC DNA]</scope>
    <source>
        <strain evidence="1 2">CC482</strain>
    </source>
</reference>
<sequence>MASKGPKRPTRDEFQMEELGERLVEAQREETELLFTVWNWTEQPRGIIVRMDSRTKLVHVEYEGETTRIPFMDIMQVENPY</sequence>
<organism evidence="1 2">
    <name type="scientific">Paenibacillus harenae</name>
    <dbReference type="NCBI Taxonomy" id="306543"/>
    <lineage>
        <taxon>Bacteria</taxon>
        <taxon>Bacillati</taxon>
        <taxon>Bacillota</taxon>
        <taxon>Bacilli</taxon>
        <taxon>Bacillales</taxon>
        <taxon>Paenibacillaceae</taxon>
        <taxon>Paenibacillus</taxon>
    </lineage>
</organism>
<protein>
    <recommendedName>
        <fullName evidence="3">YolD-like family protein</fullName>
    </recommendedName>
</protein>
<dbReference type="Proteomes" id="UP001229346">
    <property type="component" value="Unassembled WGS sequence"/>
</dbReference>
<dbReference type="InterPro" id="IPR014962">
    <property type="entry name" value="YolD"/>
</dbReference>
<dbReference type="RefSeq" id="WP_307203979.1">
    <property type="nucleotide sequence ID" value="NZ_JAUSST010000002.1"/>
</dbReference>
<evidence type="ECO:0000313" key="2">
    <source>
        <dbReference type="Proteomes" id="UP001229346"/>
    </source>
</evidence>
<keyword evidence="2" id="KW-1185">Reference proteome</keyword>
<name>A0ABT9U064_PAEHA</name>
<comment type="caution">
    <text evidence="1">The sequence shown here is derived from an EMBL/GenBank/DDBJ whole genome shotgun (WGS) entry which is preliminary data.</text>
</comment>
<accession>A0ABT9U064</accession>
<dbReference type="EMBL" id="JAUSSU010000004">
    <property type="protein sequence ID" value="MDQ0113027.1"/>
    <property type="molecule type" value="Genomic_DNA"/>
</dbReference>
<gene>
    <name evidence="1" type="ORF">J2T15_002462</name>
</gene>